<keyword evidence="4" id="KW-1185">Reference proteome</keyword>
<evidence type="ECO:0000313" key="3">
    <source>
        <dbReference type="EMBL" id="MFC3965923.1"/>
    </source>
</evidence>
<dbReference type="InterPro" id="IPR013538">
    <property type="entry name" value="ASHA1/2-like_C"/>
</dbReference>
<proteinExistence type="inferred from homology"/>
<evidence type="ECO:0000313" key="4">
    <source>
        <dbReference type="Proteomes" id="UP001595696"/>
    </source>
</evidence>
<comment type="similarity">
    <text evidence="1">Belongs to the AHA1 family.</text>
</comment>
<name>A0ABV8E0I5_9NOCA</name>
<dbReference type="Proteomes" id="UP001595696">
    <property type="component" value="Unassembled WGS sequence"/>
</dbReference>
<dbReference type="CDD" id="cd08895">
    <property type="entry name" value="SRPBCC_CalC_Aha1-like_2"/>
    <property type="match status" value="1"/>
</dbReference>
<dbReference type="InterPro" id="IPR023393">
    <property type="entry name" value="START-like_dom_sf"/>
</dbReference>
<comment type="caution">
    <text evidence="3">The sequence shown here is derived from an EMBL/GenBank/DDBJ whole genome shotgun (WGS) entry which is preliminary data.</text>
</comment>
<accession>A0ABV8E0I5</accession>
<dbReference type="EMBL" id="JBHSAX010000023">
    <property type="protein sequence ID" value="MFC3965923.1"/>
    <property type="molecule type" value="Genomic_DNA"/>
</dbReference>
<dbReference type="SUPFAM" id="SSF55961">
    <property type="entry name" value="Bet v1-like"/>
    <property type="match status" value="1"/>
</dbReference>
<dbReference type="RefSeq" id="WP_378616200.1">
    <property type="nucleotide sequence ID" value="NZ_JBHSAX010000023.1"/>
</dbReference>
<feature type="domain" description="Activator of Hsp90 ATPase homologue 1/2-like C-terminal" evidence="2">
    <location>
        <begin position="12"/>
        <end position="151"/>
    </location>
</feature>
<protein>
    <submittedName>
        <fullName evidence="3">SRPBCC family protein</fullName>
    </submittedName>
</protein>
<dbReference type="Gene3D" id="3.30.530.20">
    <property type="match status" value="1"/>
</dbReference>
<reference evidence="4" key="1">
    <citation type="journal article" date="2019" name="Int. J. Syst. Evol. Microbiol.">
        <title>The Global Catalogue of Microorganisms (GCM) 10K type strain sequencing project: providing services to taxonomists for standard genome sequencing and annotation.</title>
        <authorList>
            <consortium name="The Broad Institute Genomics Platform"/>
            <consortium name="The Broad Institute Genome Sequencing Center for Infectious Disease"/>
            <person name="Wu L."/>
            <person name="Ma J."/>
        </authorList>
    </citation>
    <scope>NUCLEOTIDE SEQUENCE [LARGE SCALE GENOMIC DNA]</scope>
    <source>
        <strain evidence="4">CGMCC 4.7330</strain>
    </source>
</reference>
<sequence length="159" mass="16870">MTSTRIGRHIAAPRGAVYRLLLDADAVATWMVPDGMSSEVLTFEPREGGAVHIALTYDDPAATAGKTDARTDSYRGRFVALVPDEQVVQVVEFDTDDPQTRGEMRIVFTLADADGGTDLVALHDGVPPGVAPEDNELGWRISLGKLAALAEGGGEPARP</sequence>
<gene>
    <name evidence="3" type="ORF">ACFO0B_28365</name>
</gene>
<organism evidence="3 4">
    <name type="scientific">Nocardia jiangsuensis</name>
    <dbReference type="NCBI Taxonomy" id="1691563"/>
    <lineage>
        <taxon>Bacteria</taxon>
        <taxon>Bacillati</taxon>
        <taxon>Actinomycetota</taxon>
        <taxon>Actinomycetes</taxon>
        <taxon>Mycobacteriales</taxon>
        <taxon>Nocardiaceae</taxon>
        <taxon>Nocardia</taxon>
    </lineage>
</organism>
<evidence type="ECO:0000259" key="2">
    <source>
        <dbReference type="Pfam" id="PF08327"/>
    </source>
</evidence>
<dbReference type="Pfam" id="PF08327">
    <property type="entry name" value="AHSA1"/>
    <property type="match status" value="1"/>
</dbReference>
<evidence type="ECO:0000256" key="1">
    <source>
        <dbReference type="ARBA" id="ARBA00006817"/>
    </source>
</evidence>